<sequence length="256" mass="28756">MEILLVILLIIYSTIFVVGFTGNLVMVLVTFHSKNLRSICNMLICACCFCDLLLFTDIVAFFISMFIPISQELCFYINIPADFGAFASNVCVLMVGIDRLIAVRFPTKYKALELKRFKYFGFLMTFPIVYALFLLDSSMKAVFKSLSVTVCLVVCGWMTTDLIGALSVTIPMDQRVANMIQLYCGTFIFTSSAFNALVYYKMSRDYRYAMRAMLGIGNETHALKSTTYREGATDGKKSTANHQSTNTNAINTDFNV</sequence>
<dbReference type="HOGENOM" id="CLU_079993_0_0_1"/>
<organism evidence="9">
    <name type="scientific">Caenorhabditis brenneri</name>
    <name type="common">Nematode worm</name>
    <dbReference type="NCBI Taxonomy" id="135651"/>
    <lineage>
        <taxon>Eukaryota</taxon>
        <taxon>Metazoa</taxon>
        <taxon>Ecdysozoa</taxon>
        <taxon>Nematoda</taxon>
        <taxon>Chromadorea</taxon>
        <taxon>Rhabditida</taxon>
        <taxon>Rhabditina</taxon>
        <taxon>Rhabditomorpha</taxon>
        <taxon>Rhabditoidea</taxon>
        <taxon>Rhabditidae</taxon>
        <taxon>Peloderinae</taxon>
        <taxon>Caenorhabditis</taxon>
    </lineage>
</organism>
<dbReference type="AlphaFoldDB" id="G0NKM7"/>
<dbReference type="InterPro" id="IPR019424">
    <property type="entry name" value="7TM_GPCR_Srsx"/>
</dbReference>
<evidence type="ECO:0000259" key="7">
    <source>
        <dbReference type="PROSITE" id="PS50262"/>
    </source>
</evidence>
<comment type="subcellular location">
    <subcellularLocation>
        <location evidence="1">Membrane</location>
    </subcellularLocation>
</comment>
<dbReference type="CDD" id="cd00637">
    <property type="entry name" value="7tm_classA_rhodopsin-like"/>
    <property type="match status" value="1"/>
</dbReference>
<keyword evidence="3 6" id="KW-1133">Transmembrane helix</keyword>
<keyword evidence="4 6" id="KW-0472">Membrane</keyword>
<dbReference type="PROSITE" id="PS50262">
    <property type="entry name" value="G_PROTEIN_RECEP_F1_2"/>
    <property type="match status" value="1"/>
</dbReference>
<feature type="transmembrane region" description="Helical" evidence="6">
    <location>
        <begin position="43"/>
        <end position="69"/>
    </location>
</feature>
<dbReference type="InterPro" id="IPR047130">
    <property type="entry name" value="7TM_GPCR_Srsx_nematod"/>
</dbReference>
<dbReference type="PANTHER" id="PTHR23360:SF64">
    <property type="entry name" value="G-PROTEIN COUPLED RECEPTORS FAMILY 1 PROFILE DOMAIN-CONTAINING PROTEIN-RELATED"/>
    <property type="match status" value="1"/>
</dbReference>
<keyword evidence="9" id="KW-1185">Reference proteome</keyword>
<reference evidence="9" key="1">
    <citation type="submission" date="2011-07" db="EMBL/GenBank/DDBJ databases">
        <authorList>
            <consortium name="Caenorhabditis brenneri Sequencing and Analysis Consortium"/>
            <person name="Wilson R.K."/>
        </authorList>
    </citation>
    <scope>NUCLEOTIDE SEQUENCE [LARGE SCALE GENOMIC DNA]</scope>
    <source>
        <strain evidence="9">PB2801</strain>
    </source>
</reference>
<feature type="transmembrane region" description="Helical" evidence="6">
    <location>
        <begin position="75"/>
        <end position="97"/>
    </location>
</feature>
<feature type="transmembrane region" description="Helical" evidence="6">
    <location>
        <begin position="117"/>
        <end position="135"/>
    </location>
</feature>
<dbReference type="OrthoDB" id="5820127at2759"/>
<dbReference type="STRING" id="135651.G0NKM7"/>
<dbReference type="InterPro" id="IPR017452">
    <property type="entry name" value="GPCR_Rhodpsn_7TM"/>
</dbReference>
<feature type="transmembrane region" description="Helical" evidence="6">
    <location>
        <begin position="6"/>
        <end position="31"/>
    </location>
</feature>
<feature type="domain" description="G-protein coupled receptors family 1 profile" evidence="7">
    <location>
        <begin position="22"/>
        <end position="172"/>
    </location>
</feature>
<dbReference type="eggNOG" id="ENOG502TFJN">
    <property type="taxonomic scope" value="Eukaryota"/>
</dbReference>
<dbReference type="Proteomes" id="UP000008068">
    <property type="component" value="Unassembled WGS sequence"/>
</dbReference>
<dbReference type="EMBL" id="GL379901">
    <property type="protein sequence ID" value="EGT33057.1"/>
    <property type="molecule type" value="Genomic_DNA"/>
</dbReference>
<dbReference type="InParanoid" id="G0NKM7"/>
<gene>
    <name evidence="8" type="ORF">CAEBREN_31610</name>
</gene>
<feature type="region of interest" description="Disordered" evidence="5">
    <location>
        <begin position="232"/>
        <end position="256"/>
    </location>
</feature>
<dbReference type="Pfam" id="PF10320">
    <property type="entry name" value="7TM_GPCR_Srsx"/>
    <property type="match status" value="2"/>
</dbReference>
<dbReference type="GO" id="GO:0004930">
    <property type="term" value="F:G protein-coupled receptor activity"/>
    <property type="evidence" value="ECO:0007669"/>
    <property type="project" value="InterPro"/>
</dbReference>
<dbReference type="SUPFAM" id="SSF81321">
    <property type="entry name" value="Family A G protein-coupled receptor-like"/>
    <property type="match status" value="1"/>
</dbReference>
<evidence type="ECO:0000313" key="9">
    <source>
        <dbReference type="Proteomes" id="UP000008068"/>
    </source>
</evidence>
<name>G0NKM7_CAEBE</name>
<feature type="transmembrane region" description="Helical" evidence="6">
    <location>
        <begin position="180"/>
        <end position="200"/>
    </location>
</feature>
<keyword evidence="2 6" id="KW-0812">Transmembrane</keyword>
<dbReference type="SMART" id="SM01381">
    <property type="entry name" value="7TM_GPCR_Srsx"/>
    <property type="match status" value="1"/>
</dbReference>
<protein>
    <recommendedName>
        <fullName evidence="7">G-protein coupled receptors family 1 profile domain-containing protein</fullName>
    </recommendedName>
</protein>
<proteinExistence type="predicted"/>
<dbReference type="Gene3D" id="1.20.1070.10">
    <property type="entry name" value="Rhodopsin 7-helix transmembrane proteins"/>
    <property type="match status" value="2"/>
</dbReference>
<accession>G0NKM7</accession>
<evidence type="ECO:0000313" key="8">
    <source>
        <dbReference type="EMBL" id="EGT33057.1"/>
    </source>
</evidence>
<evidence type="ECO:0000256" key="1">
    <source>
        <dbReference type="ARBA" id="ARBA00004370"/>
    </source>
</evidence>
<evidence type="ECO:0000256" key="4">
    <source>
        <dbReference type="ARBA" id="ARBA00023136"/>
    </source>
</evidence>
<evidence type="ECO:0000256" key="5">
    <source>
        <dbReference type="SAM" id="MobiDB-lite"/>
    </source>
</evidence>
<dbReference type="GO" id="GO:0016020">
    <property type="term" value="C:membrane"/>
    <property type="evidence" value="ECO:0007669"/>
    <property type="project" value="UniProtKB-SubCell"/>
</dbReference>
<evidence type="ECO:0000256" key="3">
    <source>
        <dbReference type="ARBA" id="ARBA00022989"/>
    </source>
</evidence>
<feature type="compositionally biased region" description="Polar residues" evidence="5">
    <location>
        <begin position="238"/>
        <end position="256"/>
    </location>
</feature>
<evidence type="ECO:0000256" key="6">
    <source>
        <dbReference type="SAM" id="Phobius"/>
    </source>
</evidence>
<dbReference type="FunCoup" id="G0NKM7">
    <property type="interactions" value="27"/>
</dbReference>
<feature type="transmembrane region" description="Helical" evidence="6">
    <location>
        <begin position="147"/>
        <end position="168"/>
    </location>
</feature>
<dbReference type="PRINTS" id="PR00237">
    <property type="entry name" value="GPCRRHODOPSN"/>
</dbReference>
<dbReference type="PANTHER" id="PTHR23360">
    <property type="entry name" value="G-PROTEIN COUPLED RECEPTORS FAMILY 1 PROFILE DOMAIN-CONTAINING PROTEIN-RELATED"/>
    <property type="match status" value="1"/>
</dbReference>
<dbReference type="InterPro" id="IPR000276">
    <property type="entry name" value="GPCR_Rhodpsn"/>
</dbReference>
<evidence type="ECO:0000256" key="2">
    <source>
        <dbReference type="ARBA" id="ARBA00022692"/>
    </source>
</evidence>